<evidence type="ECO:0000259" key="2">
    <source>
        <dbReference type="PROSITE" id="PS50968"/>
    </source>
</evidence>
<accession>A0A1J5SPW4</accession>
<organism evidence="3 4">
    <name type="scientific">Marine Group III euryarchaeote CG-Epi6</name>
    <dbReference type="NCBI Taxonomy" id="1889000"/>
    <lineage>
        <taxon>Archaea</taxon>
        <taxon>Methanobacteriati</taxon>
        <taxon>Thermoplasmatota</taxon>
        <taxon>Thermoplasmata</taxon>
        <taxon>Candidatus Thermoprofundales</taxon>
    </lineage>
</organism>
<dbReference type="SUPFAM" id="SSF51230">
    <property type="entry name" value="Single hybrid motif"/>
    <property type="match status" value="1"/>
</dbReference>
<sequence>MSERLILGEKSFDVKIRRTGDSFTLIIDDDEFRGSYTRTLDGGLNIQFEGSNSICYSEKNLDEIYVFAKGKNYLFKHQKIRFDSVDQEEISEDRVLSPITGKLLDNKANQGSLVSKGEVVLVLEAMKMEHRLTAPRDGKISKITNVEVGGQVKEGDFMFELEEE</sequence>
<dbReference type="InterPro" id="IPR011053">
    <property type="entry name" value="Single_hybrid_motif"/>
</dbReference>
<dbReference type="Gene3D" id="2.40.50.100">
    <property type="match status" value="1"/>
</dbReference>
<comment type="caution">
    <text evidence="3">The sequence shown here is derived from an EMBL/GenBank/DDBJ whole genome shotgun (WGS) entry which is preliminary data.</text>
</comment>
<dbReference type="PROSITE" id="PS00188">
    <property type="entry name" value="BIOTIN"/>
    <property type="match status" value="1"/>
</dbReference>
<evidence type="ECO:0000313" key="4">
    <source>
        <dbReference type="Proteomes" id="UP000183403"/>
    </source>
</evidence>
<protein>
    <recommendedName>
        <fullName evidence="2">Lipoyl-binding domain-containing protein</fullName>
    </recommendedName>
</protein>
<gene>
    <name evidence="3" type="ORF">BEU03_00965</name>
</gene>
<name>A0A1J5SPW4_9ARCH</name>
<dbReference type="Proteomes" id="UP000183403">
    <property type="component" value="Unassembled WGS sequence"/>
</dbReference>
<dbReference type="InterPro" id="IPR001882">
    <property type="entry name" value="Biotin_BS"/>
</dbReference>
<dbReference type="CDD" id="cd06850">
    <property type="entry name" value="biotinyl_domain"/>
    <property type="match status" value="1"/>
</dbReference>
<keyword evidence="1" id="KW-0092">Biotin</keyword>
<feature type="domain" description="Lipoyl-binding" evidence="2">
    <location>
        <begin position="85"/>
        <end position="162"/>
    </location>
</feature>
<dbReference type="Pfam" id="PF00364">
    <property type="entry name" value="Biotin_lipoyl"/>
    <property type="match status" value="1"/>
</dbReference>
<dbReference type="PROSITE" id="PS50968">
    <property type="entry name" value="BIOTINYL_LIPOYL"/>
    <property type="match status" value="1"/>
</dbReference>
<dbReference type="AlphaFoldDB" id="A0A1J5SPW4"/>
<proteinExistence type="predicted"/>
<evidence type="ECO:0000256" key="1">
    <source>
        <dbReference type="ARBA" id="ARBA00023267"/>
    </source>
</evidence>
<reference evidence="3 4" key="1">
    <citation type="submission" date="2016-08" db="EMBL/GenBank/DDBJ databases">
        <title>New Insights into Marine Group III Euryarchaeota, from dark to light.</title>
        <authorList>
            <person name="Haro-Moreno J.M."/>
            <person name="Rodriguez-Valera F."/>
            <person name="Lopez-Garcia P."/>
            <person name="Moreira D."/>
            <person name="Martin-Cuadrado A.B."/>
        </authorList>
    </citation>
    <scope>NUCLEOTIDE SEQUENCE [LARGE SCALE GENOMIC DNA]</scope>
    <source>
        <strain evidence="3">CG-Epi6</strain>
    </source>
</reference>
<evidence type="ECO:0000313" key="3">
    <source>
        <dbReference type="EMBL" id="OIR10537.1"/>
    </source>
</evidence>
<dbReference type="EMBL" id="MIYV01000022">
    <property type="protein sequence ID" value="OIR10537.1"/>
    <property type="molecule type" value="Genomic_DNA"/>
</dbReference>
<dbReference type="PANTHER" id="PTHR45266:SF3">
    <property type="entry name" value="OXALOACETATE DECARBOXYLASE ALPHA CHAIN"/>
    <property type="match status" value="1"/>
</dbReference>
<dbReference type="InterPro" id="IPR050709">
    <property type="entry name" value="Biotin_Carboxyl_Carrier/Decarb"/>
</dbReference>
<dbReference type="PANTHER" id="PTHR45266">
    <property type="entry name" value="OXALOACETATE DECARBOXYLASE ALPHA CHAIN"/>
    <property type="match status" value="1"/>
</dbReference>
<dbReference type="InterPro" id="IPR000089">
    <property type="entry name" value="Biotin_lipoyl"/>
</dbReference>